<organism evidence="2 3">
    <name type="scientific">Molossus molossus</name>
    <name type="common">Pallas' mastiff bat</name>
    <name type="synonym">Vespertilio molossus</name>
    <dbReference type="NCBI Taxonomy" id="27622"/>
    <lineage>
        <taxon>Eukaryota</taxon>
        <taxon>Metazoa</taxon>
        <taxon>Chordata</taxon>
        <taxon>Craniata</taxon>
        <taxon>Vertebrata</taxon>
        <taxon>Euteleostomi</taxon>
        <taxon>Mammalia</taxon>
        <taxon>Eutheria</taxon>
        <taxon>Laurasiatheria</taxon>
        <taxon>Chiroptera</taxon>
        <taxon>Yangochiroptera</taxon>
        <taxon>Molossidae</taxon>
        <taxon>Molossus</taxon>
    </lineage>
</organism>
<evidence type="ECO:0000256" key="1">
    <source>
        <dbReference type="SAM" id="MobiDB-lite"/>
    </source>
</evidence>
<dbReference type="EMBL" id="JACASF010000020">
    <property type="protein sequence ID" value="KAF6413599.1"/>
    <property type="molecule type" value="Genomic_DNA"/>
</dbReference>
<feature type="region of interest" description="Disordered" evidence="1">
    <location>
        <begin position="112"/>
        <end position="147"/>
    </location>
</feature>
<protein>
    <submittedName>
        <fullName evidence="2">Uncharacterized protein</fullName>
    </submittedName>
</protein>
<gene>
    <name evidence="2" type="ORF">HJG59_009783</name>
</gene>
<accession>A0A7J8CS62</accession>
<keyword evidence="3" id="KW-1185">Reference proteome</keyword>
<dbReference type="InParanoid" id="A0A7J8CS62"/>
<evidence type="ECO:0000313" key="2">
    <source>
        <dbReference type="EMBL" id="KAF6413599.1"/>
    </source>
</evidence>
<comment type="caution">
    <text evidence="2">The sequence shown here is derived from an EMBL/GenBank/DDBJ whole genome shotgun (WGS) entry which is preliminary data.</text>
</comment>
<sequence>MPPKSWRWVAVGGRQPAPRCELELSPHGISGSARAGTLGSCHCCVSAVAMLEGQPLTSTRSMQGHLQPLGGCSQPGDTSANDPKTSRFPEAFALETSQLFVIRDSRLASGKGLYSMRPHRKLPSEPDSGSRKLRSHCSPPFQIAAEA</sequence>
<name>A0A7J8CS62_MOLMO</name>
<proteinExistence type="predicted"/>
<dbReference type="Proteomes" id="UP000550707">
    <property type="component" value="Unassembled WGS sequence"/>
</dbReference>
<dbReference type="AlphaFoldDB" id="A0A7J8CS62"/>
<evidence type="ECO:0000313" key="3">
    <source>
        <dbReference type="Proteomes" id="UP000550707"/>
    </source>
</evidence>
<reference evidence="2 3" key="1">
    <citation type="journal article" date="2020" name="Nature">
        <title>Six reference-quality genomes reveal evolution of bat adaptations.</title>
        <authorList>
            <person name="Jebb D."/>
            <person name="Huang Z."/>
            <person name="Pippel M."/>
            <person name="Hughes G.M."/>
            <person name="Lavrichenko K."/>
            <person name="Devanna P."/>
            <person name="Winkler S."/>
            <person name="Jermiin L.S."/>
            <person name="Skirmuntt E.C."/>
            <person name="Katzourakis A."/>
            <person name="Burkitt-Gray L."/>
            <person name="Ray D.A."/>
            <person name="Sullivan K.A.M."/>
            <person name="Roscito J.G."/>
            <person name="Kirilenko B.M."/>
            <person name="Davalos L.M."/>
            <person name="Corthals A.P."/>
            <person name="Power M.L."/>
            <person name="Jones G."/>
            <person name="Ransome R.D."/>
            <person name="Dechmann D.K.N."/>
            <person name="Locatelli A.G."/>
            <person name="Puechmaille S.J."/>
            <person name="Fedrigo O."/>
            <person name="Jarvis E.D."/>
            <person name="Hiller M."/>
            <person name="Vernes S.C."/>
            <person name="Myers E.W."/>
            <person name="Teeling E.C."/>
        </authorList>
    </citation>
    <scope>NUCLEOTIDE SEQUENCE [LARGE SCALE GENOMIC DNA]</scope>
    <source>
        <strain evidence="2">MMolMol1</strain>
        <tissue evidence="2">Muscle</tissue>
    </source>
</reference>
<feature type="region of interest" description="Disordered" evidence="1">
    <location>
        <begin position="59"/>
        <end position="86"/>
    </location>
</feature>